<gene>
    <name evidence="4" type="ORF">H4W80_004141</name>
</gene>
<feature type="region of interest" description="Disordered" evidence="1">
    <location>
        <begin position="123"/>
        <end position="161"/>
    </location>
</feature>
<keyword evidence="5" id="KW-1185">Reference proteome</keyword>
<dbReference type="Pfam" id="PF00188">
    <property type="entry name" value="CAP"/>
    <property type="match status" value="1"/>
</dbReference>
<dbReference type="InterPro" id="IPR014044">
    <property type="entry name" value="CAP_dom"/>
</dbReference>
<dbReference type="Gene3D" id="3.40.33.10">
    <property type="entry name" value="CAP"/>
    <property type="match status" value="1"/>
</dbReference>
<evidence type="ECO:0000256" key="2">
    <source>
        <dbReference type="SAM" id="SignalP"/>
    </source>
</evidence>
<organism evidence="4 5">
    <name type="scientific">Nonomuraea angiospora</name>
    <dbReference type="NCBI Taxonomy" id="46172"/>
    <lineage>
        <taxon>Bacteria</taxon>
        <taxon>Bacillati</taxon>
        <taxon>Actinomycetota</taxon>
        <taxon>Actinomycetes</taxon>
        <taxon>Streptosporangiales</taxon>
        <taxon>Streptosporangiaceae</taxon>
        <taxon>Nonomuraea</taxon>
    </lineage>
</organism>
<evidence type="ECO:0000259" key="3">
    <source>
        <dbReference type="Pfam" id="PF00188"/>
    </source>
</evidence>
<dbReference type="PANTHER" id="PTHR31157:SF1">
    <property type="entry name" value="SCP DOMAIN-CONTAINING PROTEIN"/>
    <property type="match status" value="1"/>
</dbReference>
<sequence length="288" mass="30163">MRRPIGVFAGLIGLAVLCAPISAAEAAAQSSAEAKASCRVNVAKPSLTNALKIKSFATRRNCDDTALLRIRIKRAVPGPDPVVKSGASKDGRITLTLACKPGTYYAVATDYRGGTAKSRAIRLTCTPDSTPTPTPTTPTPTGTSTPTPSAPPPASGGAVGTAEENEVLRLTNAERAKGGCQPLKHDPQLRAAAFGHSDDMAKQGYFDHTSKDGRSFMDRIRAAGFSGGNAFAENIAFGQPSPASVVEGWMNSAGHRANIMNCRYNLIGVGVAKNSQGRIYWTQDFAAK</sequence>
<evidence type="ECO:0000256" key="1">
    <source>
        <dbReference type="SAM" id="MobiDB-lite"/>
    </source>
</evidence>
<name>A0ABR9M045_9ACTN</name>
<dbReference type="RefSeq" id="WP_192786548.1">
    <property type="nucleotide sequence ID" value="NZ_JADBEK010000001.1"/>
</dbReference>
<comment type="caution">
    <text evidence="4">The sequence shown here is derived from an EMBL/GenBank/DDBJ whole genome shotgun (WGS) entry which is preliminary data.</text>
</comment>
<keyword evidence="2" id="KW-0732">Signal</keyword>
<evidence type="ECO:0000313" key="4">
    <source>
        <dbReference type="EMBL" id="MBE1585883.1"/>
    </source>
</evidence>
<accession>A0ABR9M045</accession>
<dbReference type="Proteomes" id="UP000633509">
    <property type="component" value="Unassembled WGS sequence"/>
</dbReference>
<feature type="signal peptide" evidence="2">
    <location>
        <begin position="1"/>
        <end position="26"/>
    </location>
</feature>
<evidence type="ECO:0000313" key="5">
    <source>
        <dbReference type="Proteomes" id="UP000633509"/>
    </source>
</evidence>
<dbReference type="EMBL" id="JADBEK010000001">
    <property type="protein sequence ID" value="MBE1585883.1"/>
    <property type="molecule type" value="Genomic_DNA"/>
</dbReference>
<proteinExistence type="predicted"/>
<dbReference type="PANTHER" id="PTHR31157">
    <property type="entry name" value="SCP DOMAIN-CONTAINING PROTEIN"/>
    <property type="match status" value="1"/>
</dbReference>
<protein>
    <submittedName>
        <fullName evidence="4">Uncharacterized protein YkwD</fullName>
    </submittedName>
</protein>
<dbReference type="InterPro" id="IPR035940">
    <property type="entry name" value="CAP_sf"/>
</dbReference>
<feature type="chain" id="PRO_5047366877" evidence="2">
    <location>
        <begin position="27"/>
        <end position="288"/>
    </location>
</feature>
<dbReference type="CDD" id="cd05379">
    <property type="entry name" value="CAP_bacterial"/>
    <property type="match status" value="1"/>
</dbReference>
<dbReference type="SUPFAM" id="SSF55797">
    <property type="entry name" value="PR-1-like"/>
    <property type="match status" value="1"/>
</dbReference>
<feature type="domain" description="SCP" evidence="3">
    <location>
        <begin position="168"/>
        <end position="285"/>
    </location>
</feature>
<reference evidence="4 5" key="1">
    <citation type="submission" date="2020-10" db="EMBL/GenBank/DDBJ databases">
        <title>Sequencing the genomes of 1000 actinobacteria strains.</title>
        <authorList>
            <person name="Klenk H.-P."/>
        </authorList>
    </citation>
    <scope>NUCLEOTIDE SEQUENCE [LARGE SCALE GENOMIC DNA]</scope>
    <source>
        <strain evidence="4 5">DSM 43173</strain>
    </source>
</reference>